<dbReference type="GO" id="GO:0004074">
    <property type="term" value="F:biliverdin reductase [NAD(P)H] activity"/>
    <property type="evidence" value="ECO:0007669"/>
    <property type="project" value="TreeGrafter"/>
</dbReference>
<comment type="similarity">
    <text evidence="1">Belongs to the avfA family.</text>
</comment>
<dbReference type="OrthoDB" id="419598at2759"/>
<gene>
    <name evidence="3" type="ORF">JX265_005076</name>
</gene>
<dbReference type="GO" id="GO:0042602">
    <property type="term" value="F:riboflavin reductase (NADPH) activity"/>
    <property type="evidence" value="ECO:0007669"/>
    <property type="project" value="TreeGrafter"/>
</dbReference>
<proteinExistence type="inferred from homology"/>
<evidence type="ECO:0000256" key="1">
    <source>
        <dbReference type="ARBA" id="ARBA00038376"/>
    </source>
</evidence>
<dbReference type="PANTHER" id="PTHR43355">
    <property type="entry name" value="FLAVIN REDUCTASE (NADPH)"/>
    <property type="match status" value="1"/>
</dbReference>
<sequence>MHFLILGGSGRTGKLILDEALSRGHQVTALVRSRSSLQPTDNLTIVEGSPLKVSDIESAFRAVPSSTPSAVVVALNARRATESPFSPPAADTPVRMMADSVGNAIKVMKQHGVRKIVIMSAFGTGNSFDSMNLAFRFIFRHTNMKYQQIDHEAVDAETRVADVDFVLARPAMLAEGEAGEAKVLPDDGKGAGFMPKVNRASVARFMVKALETNEYDRRSPVLMN</sequence>
<dbReference type="InterPro" id="IPR051606">
    <property type="entry name" value="Polyketide_Oxido-like"/>
</dbReference>
<feature type="domain" description="NAD(P)-binding" evidence="2">
    <location>
        <begin position="7"/>
        <end position="212"/>
    </location>
</feature>
<dbReference type="AlphaFoldDB" id="A0A9P9WP70"/>
<dbReference type="PANTHER" id="PTHR43355:SF2">
    <property type="entry name" value="FLAVIN REDUCTASE (NADPH)"/>
    <property type="match status" value="1"/>
</dbReference>
<evidence type="ECO:0000313" key="3">
    <source>
        <dbReference type="EMBL" id="KAI1873454.1"/>
    </source>
</evidence>
<organism evidence="3 4">
    <name type="scientific">Neoarthrinium moseri</name>
    <dbReference type="NCBI Taxonomy" id="1658444"/>
    <lineage>
        <taxon>Eukaryota</taxon>
        <taxon>Fungi</taxon>
        <taxon>Dikarya</taxon>
        <taxon>Ascomycota</taxon>
        <taxon>Pezizomycotina</taxon>
        <taxon>Sordariomycetes</taxon>
        <taxon>Xylariomycetidae</taxon>
        <taxon>Amphisphaeriales</taxon>
        <taxon>Apiosporaceae</taxon>
        <taxon>Neoarthrinium</taxon>
    </lineage>
</organism>
<accession>A0A9P9WP70</accession>
<name>A0A9P9WP70_9PEZI</name>
<dbReference type="Proteomes" id="UP000829685">
    <property type="component" value="Unassembled WGS sequence"/>
</dbReference>
<comment type="caution">
    <text evidence="3">The sequence shown here is derived from an EMBL/GenBank/DDBJ whole genome shotgun (WGS) entry which is preliminary data.</text>
</comment>
<dbReference type="Gene3D" id="3.40.50.720">
    <property type="entry name" value="NAD(P)-binding Rossmann-like Domain"/>
    <property type="match status" value="1"/>
</dbReference>
<evidence type="ECO:0000259" key="2">
    <source>
        <dbReference type="Pfam" id="PF13460"/>
    </source>
</evidence>
<evidence type="ECO:0000313" key="4">
    <source>
        <dbReference type="Proteomes" id="UP000829685"/>
    </source>
</evidence>
<keyword evidence="4" id="KW-1185">Reference proteome</keyword>
<dbReference type="SUPFAM" id="SSF51735">
    <property type="entry name" value="NAD(P)-binding Rossmann-fold domains"/>
    <property type="match status" value="1"/>
</dbReference>
<reference evidence="3" key="1">
    <citation type="submission" date="2021-03" db="EMBL/GenBank/DDBJ databases">
        <title>Revisited historic fungal species revealed as producer of novel bioactive compounds through whole genome sequencing and comparative genomics.</title>
        <authorList>
            <person name="Vignolle G.A."/>
            <person name="Hochenegger N."/>
            <person name="Mach R.L."/>
            <person name="Mach-Aigner A.R."/>
            <person name="Javad Rahimi M."/>
            <person name="Salim K.A."/>
            <person name="Chan C.M."/>
            <person name="Lim L.B.L."/>
            <person name="Cai F."/>
            <person name="Druzhinina I.S."/>
            <person name="U'Ren J.M."/>
            <person name="Derntl C."/>
        </authorList>
    </citation>
    <scope>NUCLEOTIDE SEQUENCE</scope>
    <source>
        <strain evidence="3">TUCIM 5799</strain>
    </source>
</reference>
<dbReference type="EMBL" id="JAFIMR010000010">
    <property type="protein sequence ID" value="KAI1873454.1"/>
    <property type="molecule type" value="Genomic_DNA"/>
</dbReference>
<protein>
    <recommendedName>
        <fullName evidence="2">NAD(P)-binding domain-containing protein</fullName>
    </recommendedName>
</protein>
<dbReference type="InterPro" id="IPR036291">
    <property type="entry name" value="NAD(P)-bd_dom_sf"/>
</dbReference>
<dbReference type="Pfam" id="PF13460">
    <property type="entry name" value="NAD_binding_10"/>
    <property type="match status" value="1"/>
</dbReference>
<dbReference type="InterPro" id="IPR016040">
    <property type="entry name" value="NAD(P)-bd_dom"/>
</dbReference>